<feature type="compositionally biased region" description="Low complexity" evidence="1">
    <location>
        <begin position="57"/>
        <end position="66"/>
    </location>
</feature>
<name>A0ABS1WTH9_9GAMM</name>
<comment type="caution">
    <text evidence="2">The sequence shown here is derived from an EMBL/GenBank/DDBJ whole genome shotgun (WGS) entry which is preliminary data.</text>
</comment>
<dbReference type="EMBL" id="JAEVLS010000001">
    <property type="protein sequence ID" value="MBM0104283.1"/>
    <property type="molecule type" value="Genomic_DNA"/>
</dbReference>
<feature type="region of interest" description="Disordered" evidence="1">
    <location>
        <begin position="26"/>
        <end position="76"/>
    </location>
</feature>
<gene>
    <name evidence="2" type="ORF">JM946_05975</name>
</gene>
<organism evidence="2 3">
    <name type="scientific">Steroidobacter gossypii</name>
    <dbReference type="NCBI Taxonomy" id="2805490"/>
    <lineage>
        <taxon>Bacteria</taxon>
        <taxon>Pseudomonadati</taxon>
        <taxon>Pseudomonadota</taxon>
        <taxon>Gammaproteobacteria</taxon>
        <taxon>Steroidobacterales</taxon>
        <taxon>Steroidobacteraceae</taxon>
        <taxon>Steroidobacter</taxon>
    </lineage>
</organism>
<feature type="compositionally biased region" description="Basic and acidic residues" evidence="1">
    <location>
        <begin position="35"/>
        <end position="49"/>
    </location>
</feature>
<proteinExistence type="predicted"/>
<dbReference type="InterPro" id="IPR019291">
    <property type="entry name" value="Host_attachment_protein"/>
</dbReference>
<reference evidence="2 3" key="1">
    <citation type="journal article" date="2021" name="Int. J. Syst. Evol. Microbiol.">
        <title>Steroidobacter gossypii sp. nov., isolated from soil of cotton cropping field.</title>
        <authorList>
            <person name="Huang R."/>
            <person name="Yang S."/>
            <person name="Zhen C."/>
            <person name="Liu W."/>
        </authorList>
    </citation>
    <scope>NUCLEOTIDE SEQUENCE [LARGE SCALE GENOMIC DNA]</scope>
    <source>
        <strain evidence="2 3">S1-65</strain>
    </source>
</reference>
<sequence>MNVRIVVADERQASFYDAVTPKAPLMERGSLQNERGGRRDIDLETDRAGRRYGGTSGVSHGSGQVQGHHHGVDGEKSTVQHELTLFAKEVARKIETDRARNEFDRLVLVAGPKMLGLLRQSLSNPTQSMLAGEISKDILHQGPEVILKAVPIEAFETFRMQ</sequence>
<accession>A0ABS1WTH9</accession>
<dbReference type="Pfam" id="PF10116">
    <property type="entry name" value="Host_attach"/>
    <property type="match status" value="1"/>
</dbReference>
<evidence type="ECO:0000256" key="1">
    <source>
        <dbReference type="SAM" id="MobiDB-lite"/>
    </source>
</evidence>
<evidence type="ECO:0000313" key="3">
    <source>
        <dbReference type="Proteomes" id="UP000661077"/>
    </source>
</evidence>
<dbReference type="RefSeq" id="WP_203166231.1">
    <property type="nucleotide sequence ID" value="NZ_JAEVLS010000001.1"/>
</dbReference>
<evidence type="ECO:0000313" key="2">
    <source>
        <dbReference type="EMBL" id="MBM0104283.1"/>
    </source>
</evidence>
<protein>
    <submittedName>
        <fullName evidence="2">Host attachment protein</fullName>
    </submittedName>
</protein>
<keyword evidence="3" id="KW-1185">Reference proteome</keyword>
<dbReference type="Proteomes" id="UP000661077">
    <property type="component" value="Unassembled WGS sequence"/>
</dbReference>